<organism evidence="1 2">
    <name type="scientific">Actinomadura chibensis</name>
    <dbReference type="NCBI Taxonomy" id="392828"/>
    <lineage>
        <taxon>Bacteria</taxon>
        <taxon>Bacillati</taxon>
        <taxon>Actinomycetota</taxon>
        <taxon>Actinomycetes</taxon>
        <taxon>Streptosporangiales</taxon>
        <taxon>Thermomonosporaceae</taxon>
        <taxon>Actinomadura</taxon>
    </lineage>
</organism>
<sequence>MRDAVSSGHEVRGRVTSLFALPLVFPRSTQYARLGVAPEATAGEIRAATNRLAARLKAGGADEETISEMTGLDLEKGEAREAYDAQHPPLPLMRLEPAWAPVFDDRAACLAALRRELEAFLLDAGETVYFPDDTTRTDFTADFTPTPLLDSPEFD</sequence>
<dbReference type="Proteomes" id="UP000323380">
    <property type="component" value="Unassembled WGS sequence"/>
</dbReference>
<dbReference type="STRING" id="1220554.GCA_001552135_06791"/>
<dbReference type="AlphaFoldDB" id="A0A5D0NHP8"/>
<protein>
    <submittedName>
        <fullName evidence="1">Uncharacterized protein</fullName>
    </submittedName>
</protein>
<evidence type="ECO:0000313" key="2">
    <source>
        <dbReference type="Proteomes" id="UP000323380"/>
    </source>
</evidence>
<proteinExistence type="predicted"/>
<dbReference type="RefSeq" id="WP_067901320.1">
    <property type="nucleotide sequence ID" value="NZ_VSFG01000005.1"/>
</dbReference>
<gene>
    <name evidence="1" type="ORF">FXF69_23610</name>
</gene>
<reference evidence="1 2" key="1">
    <citation type="submission" date="2019-08" db="EMBL/GenBank/DDBJ databases">
        <title>Actinomadura sp. nov. CYP1-5 isolated from mountain soil.</title>
        <authorList>
            <person name="Songsumanus A."/>
            <person name="Kuncharoen N."/>
            <person name="Kudo T."/>
            <person name="Yuki M."/>
            <person name="Igarashi Y."/>
            <person name="Tanasupawat S."/>
        </authorList>
    </citation>
    <scope>NUCLEOTIDE SEQUENCE [LARGE SCALE GENOMIC DNA]</scope>
    <source>
        <strain evidence="1 2">JCM 14158</strain>
    </source>
</reference>
<accession>A0A5D0NHP8</accession>
<dbReference type="EMBL" id="VSFG01000005">
    <property type="protein sequence ID" value="TYB43956.1"/>
    <property type="molecule type" value="Genomic_DNA"/>
</dbReference>
<keyword evidence="2" id="KW-1185">Reference proteome</keyword>
<evidence type="ECO:0000313" key="1">
    <source>
        <dbReference type="EMBL" id="TYB43956.1"/>
    </source>
</evidence>
<name>A0A5D0NHP8_9ACTN</name>
<comment type="caution">
    <text evidence="1">The sequence shown here is derived from an EMBL/GenBank/DDBJ whole genome shotgun (WGS) entry which is preliminary data.</text>
</comment>